<evidence type="ECO:0000313" key="2">
    <source>
        <dbReference type="EnsemblProtists" id="HpaP805977"/>
    </source>
</evidence>
<dbReference type="EMBL" id="JH598269">
    <property type="status" value="NOT_ANNOTATED_CDS"/>
    <property type="molecule type" value="Genomic_DNA"/>
</dbReference>
<dbReference type="EnsemblProtists" id="HpaT805977">
    <property type="protein sequence ID" value="HpaP805977"/>
    <property type="gene ID" value="HpaG805977"/>
</dbReference>
<evidence type="ECO:0000256" key="1">
    <source>
        <dbReference type="SAM" id="MobiDB-lite"/>
    </source>
</evidence>
<protein>
    <submittedName>
        <fullName evidence="2">Uncharacterized protein</fullName>
    </submittedName>
</protein>
<evidence type="ECO:0000313" key="3">
    <source>
        <dbReference type="Proteomes" id="UP000011713"/>
    </source>
</evidence>
<dbReference type="AlphaFoldDB" id="M4BHV1"/>
<name>M4BHV1_HYAAE</name>
<dbReference type="VEuPathDB" id="FungiDB:HpaG805977"/>
<reference evidence="3" key="1">
    <citation type="journal article" date="2010" name="Science">
        <title>Signatures of adaptation to obligate biotrophy in the Hyaloperonospora arabidopsidis genome.</title>
        <authorList>
            <person name="Baxter L."/>
            <person name="Tripathy S."/>
            <person name="Ishaque N."/>
            <person name="Boot N."/>
            <person name="Cabral A."/>
            <person name="Kemen E."/>
            <person name="Thines M."/>
            <person name="Ah-Fong A."/>
            <person name="Anderson R."/>
            <person name="Badejoko W."/>
            <person name="Bittner-Eddy P."/>
            <person name="Boore J.L."/>
            <person name="Chibucos M.C."/>
            <person name="Coates M."/>
            <person name="Dehal P."/>
            <person name="Delehaunty K."/>
            <person name="Dong S."/>
            <person name="Downton P."/>
            <person name="Dumas B."/>
            <person name="Fabro G."/>
            <person name="Fronick C."/>
            <person name="Fuerstenberg S.I."/>
            <person name="Fulton L."/>
            <person name="Gaulin E."/>
            <person name="Govers F."/>
            <person name="Hughes L."/>
            <person name="Humphray S."/>
            <person name="Jiang R.H."/>
            <person name="Judelson H."/>
            <person name="Kamoun S."/>
            <person name="Kyung K."/>
            <person name="Meijer H."/>
            <person name="Minx P."/>
            <person name="Morris P."/>
            <person name="Nelson J."/>
            <person name="Phuntumart V."/>
            <person name="Qutob D."/>
            <person name="Rehmany A."/>
            <person name="Rougon-Cardoso A."/>
            <person name="Ryden P."/>
            <person name="Torto-Alalibo T."/>
            <person name="Studholme D."/>
            <person name="Wang Y."/>
            <person name="Win J."/>
            <person name="Wood J."/>
            <person name="Clifton S.W."/>
            <person name="Rogers J."/>
            <person name="Van den Ackerveken G."/>
            <person name="Jones J.D."/>
            <person name="McDowell J.M."/>
            <person name="Beynon J."/>
            <person name="Tyler B.M."/>
        </authorList>
    </citation>
    <scope>NUCLEOTIDE SEQUENCE [LARGE SCALE GENOMIC DNA]</scope>
    <source>
        <strain evidence="3">Emoy2</strain>
    </source>
</reference>
<dbReference type="InParanoid" id="M4BHV1"/>
<feature type="region of interest" description="Disordered" evidence="1">
    <location>
        <begin position="50"/>
        <end position="69"/>
    </location>
</feature>
<accession>M4BHV1</accession>
<dbReference type="HOGENOM" id="CLU_2927490_0_0_1"/>
<reference evidence="2" key="2">
    <citation type="submission" date="2015-06" db="UniProtKB">
        <authorList>
            <consortium name="EnsemblProtists"/>
        </authorList>
    </citation>
    <scope>IDENTIFICATION</scope>
    <source>
        <strain evidence="2">Emoy2</strain>
    </source>
</reference>
<organism evidence="2 3">
    <name type="scientific">Hyaloperonospora arabidopsidis (strain Emoy2)</name>
    <name type="common">Downy mildew agent</name>
    <name type="synonym">Peronospora arabidopsidis</name>
    <dbReference type="NCBI Taxonomy" id="559515"/>
    <lineage>
        <taxon>Eukaryota</taxon>
        <taxon>Sar</taxon>
        <taxon>Stramenopiles</taxon>
        <taxon>Oomycota</taxon>
        <taxon>Peronosporomycetes</taxon>
        <taxon>Peronosporales</taxon>
        <taxon>Peronosporaceae</taxon>
        <taxon>Hyaloperonospora</taxon>
    </lineage>
</organism>
<keyword evidence="3" id="KW-1185">Reference proteome</keyword>
<proteinExistence type="predicted"/>
<sequence>MDASRRLSITLRVFPGGGFHRVTTAEGVAADVTGHRSNALDNQCGATITDSSASGASLPLCERAEEVKH</sequence>
<dbReference type="Proteomes" id="UP000011713">
    <property type="component" value="Unassembled WGS sequence"/>
</dbReference>